<dbReference type="AlphaFoldDB" id="A0A8D8B6H3"/>
<sequence>MLVALGDGLSRLDQRAIIDGVAAVWRPDGSFSATIDGNEHDMRFVYCSAAACAMPNDWRCVDQQRMARVGSVDRWRSTTFLIAGYDGRLVVPSSAGVAIRFFRLMSRPPHR</sequence>
<proteinExistence type="predicted"/>
<dbReference type="InterPro" id="IPR008930">
    <property type="entry name" value="Terpenoid_cyclase/PrenylTrfase"/>
</dbReference>
<dbReference type="GO" id="GO:0016740">
    <property type="term" value="F:transferase activity"/>
    <property type="evidence" value="ECO:0007669"/>
    <property type="project" value="UniProtKB-KW"/>
</dbReference>
<feature type="domain" description="Prenyltransferase alpha-alpha toroid" evidence="2">
    <location>
        <begin position="1"/>
        <end position="67"/>
    </location>
</feature>
<dbReference type="SUPFAM" id="SSF48239">
    <property type="entry name" value="Terpenoid cyclases/Protein prenyltransferases"/>
    <property type="match status" value="1"/>
</dbReference>
<organism evidence="3">
    <name type="scientific">Culex pipiens</name>
    <name type="common">House mosquito</name>
    <dbReference type="NCBI Taxonomy" id="7175"/>
    <lineage>
        <taxon>Eukaryota</taxon>
        <taxon>Metazoa</taxon>
        <taxon>Ecdysozoa</taxon>
        <taxon>Arthropoda</taxon>
        <taxon>Hexapoda</taxon>
        <taxon>Insecta</taxon>
        <taxon>Pterygota</taxon>
        <taxon>Neoptera</taxon>
        <taxon>Endopterygota</taxon>
        <taxon>Diptera</taxon>
        <taxon>Nematocera</taxon>
        <taxon>Culicoidea</taxon>
        <taxon>Culicidae</taxon>
        <taxon>Culicinae</taxon>
        <taxon>Culicini</taxon>
        <taxon>Culex</taxon>
        <taxon>Culex</taxon>
    </lineage>
</organism>
<accession>A0A8D8B6H3</accession>
<name>A0A8D8B6H3_CULPI</name>
<protein>
    <submittedName>
        <fullName evidence="3">Geranylgeranyl transferase type-1 subunit beta</fullName>
    </submittedName>
</protein>
<evidence type="ECO:0000313" key="3">
    <source>
        <dbReference type="EMBL" id="CAG6470146.1"/>
    </source>
</evidence>
<dbReference type="EMBL" id="HBUE01064614">
    <property type="protein sequence ID" value="CAG6470146.1"/>
    <property type="molecule type" value="Transcribed_RNA"/>
</dbReference>
<keyword evidence="1" id="KW-0677">Repeat</keyword>
<keyword evidence="3" id="KW-0808">Transferase</keyword>
<dbReference type="Gene3D" id="1.50.10.20">
    <property type="match status" value="1"/>
</dbReference>
<evidence type="ECO:0000256" key="1">
    <source>
        <dbReference type="ARBA" id="ARBA00022737"/>
    </source>
</evidence>
<evidence type="ECO:0000259" key="2">
    <source>
        <dbReference type="Pfam" id="PF00432"/>
    </source>
</evidence>
<dbReference type="Pfam" id="PF00432">
    <property type="entry name" value="Prenyltrans"/>
    <property type="match status" value="1"/>
</dbReference>
<dbReference type="InterPro" id="IPR001330">
    <property type="entry name" value="Prenyltrans"/>
</dbReference>
<reference evidence="3" key="1">
    <citation type="submission" date="2021-05" db="EMBL/GenBank/DDBJ databases">
        <authorList>
            <person name="Alioto T."/>
            <person name="Alioto T."/>
            <person name="Gomez Garrido J."/>
        </authorList>
    </citation>
    <scope>NUCLEOTIDE SEQUENCE</scope>
</reference>